<feature type="region of interest" description="Disordered" evidence="1">
    <location>
        <begin position="1"/>
        <end position="52"/>
    </location>
</feature>
<feature type="compositionally biased region" description="Polar residues" evidence="1">
    <location>
        <begin position="20"/>
        <end position="37"/>
    </location>
</feature>
<organism evidence="2 3">
    <name type="scientific">Colletotrichum navitas</name>
    <dbReference type="NCBI Taxonomy" id="681940"/>
    <lineage>
        <taxon>Eukaryota</taxon>
        <taxon>Fungi</taxon>
        <taxon>Dikarya</taxon>
        <taxon>Ascomycota</taxon>
        <taxon>Pezizomycotina</taxon>
        <taxon>Sordariomycetes</taxon>
        <taxon>Hypocreomycetidae</taxon>
        <taxon>Glomerellales</taxon>
        <taxon>Glomerellaceae</taxon>
        <taxon>Colletotrichum</taxon>
        <taxon>Colletotrichum graminicola species complex</taxon>
    </lineage>
</organism>
<name>A0AAD8VBQ2_9PEZI</name>
<reference evidence="2" key="1">
    <citation type="submission" date="2021-06" db="EMBL/GenBank/DDBJ databases">
        <title>Comparative genomics, transcriptomics and evolutionary studies reveal genomic signatures of adaptation to plant cell wall in hemibiotrophic fungi.</title>
        <authorList>
            <consortium name="DOE Joint Genome Institute"/>
            <person name="Baroncelli R."/>
            <person name="Diaz J.F."/>
            <person name="Benocci T."/>
            <person name="Peng M."/>
            <person name="Battaglia E."/>
            <person name="Haridas S."/>
            <person name="Andreopoulos W."/>
            <person name="Labutti K."/>
            <person name="Pangilinan J."/>
            <person name="Floch G.L."/>
            <person name="Makela M.R."/>
            <person name="Henrissat B."/>
            <person name="Grigoriev I.V."/>
            <person name="Crouch J.A."/>
            <person name="De Vries R.P."/>
            <person name="Sukno S.A."/>
            <person name="Thon M.R."/>
        </authorList>
    </citation>
    <scope>NUCLEOTIDE SEQUENCE</scope>
    <source>
        <strain evidence="2">CBS 125086</strain>
    </source>
</reference>
<gene>
    <name evidence="2" type="ORF">LY79DRAFT_575844</name>
</gene>
<keyword evidence="3" id="KW-1185">Reference proteome</keyword>
<proteinExistence type="predicted"/>
<dbReference type="Proteomes" id="UP001230504">
    <property type="component" value="Unassembled WGS sequence"/>
</dbReference>
<dbReference type="RefSeq" id="XP_060419362.1">
    <property type="nucleotide sequence ID" value="XM_060559746.1"/>
</dbReference>
<dbReference type="EMBL" id="JAHLJV010000004">
    <property type="protein sequence ID" value="KAK1598685.1"/>
    <property type="molecule type" value="Genomic_DNA"/>
</dbReference>
<evidence type="ECO:0000313" key="3">
    <source>
        <dbReference type="Proteomes" id="UP001230504"/>
    </source>
</evidence>
<dbReference type="GeneID" id="85443986"/>
<evidence type="ECO:0000313" key="2">
    <source>
        <dbReference type="EMBL" id="KAK1598685.1"/>
    </source>
</evidence>
<comment type="caution">
    <text evidence="2">The sequence shown here is derived from an EMBL/GenBank/DDBJ whole genome shotgun (WGS) entry which is preliminary data.</text>
</comment>
<dbReference type="AlphaFoldDB" id="A0AAD8VBQ2"/>
<evidence type="ECO:0000256" key="1">
    <source>
        <dbReference type="SAM" id="MobiDB-lite"/>
    </source>
</evidence>
<sequence length="161" mass="17356">MQPLRKRDPGLYAGSPPEFLTSTVSMQISPSQTNRGKSTPREPLPNENKPGRYTMIEEFAANGPGPVRRGHQLKQHGYLAIGGGGFWASSRFDQPTLARLLCSLTPAKRPAGFQHSLAKEIGRSVAATPSASSIPSQLHLSYPGVTWGSSGKWVASRSSDR</sequence>
<protein>
    <submittedName>
        <fullName evidence="2">Uncharacterized protein</fullName>
    </submittedName>
</protein>
<accession>A0AAD8VBQ2</accession>